<dbReference type="InterPro" id="IPR028098">
    <property type="entry name" value="Glyco_trans_4-like_N"/>
</dbReference>
<sequence length="371" mass="42262">MEIIHVVLGKVNPERMNGVNKVVYQLVSRQVTARKNASVWGITNELSHNYGERNFETRLFKAQTNPFTVDKSLVQAIQGQKGKAVFHLHGGWVPTFSKVSALLYHKEIPFVFTPHGAYNTIAMQRSKWRKKLYFQLFEKQLLNRAAKIHCIGQSEVSGIRSIYPTNKTFLLPYGFEINPIPVRQDQANQAPFTLGFVGRLDIYTKGLDVLLSAFAAFQRKVKNTQLWIVGDSTERNKLDKMISAKHLQGKVTLWGSKYGWEKEELMQKMHLFAHPSRNEGLPSAVLEASAMGIPCIVTRATNVGEAIVRYQSGLVIENEDVAALEKAIHDLYQQWKENRLTLMAANAQKMVKVEFSWNRIIHAFDELYQVS</sequence>
<feature type="domain" description="Glycosyltransferase subfamily 4-like N-terminal" evidence="2">
    <location>
        <begin position="17"/>
        <end position="164"/>
    </location>
</feature>
<organism evidence="3 4">
    <name type="scientific">Rapidithrix thailandica</name>
    <dbReference type="NCBI Taxonomy" id="413964"/>
    <lineage>
        <taxon>Bacteria</taxon>
        <taxon>Pseudomonadati</taxon>
        <taxon>Bacteroidota</taxon>
        <taxon>Cytophagia</taxon>
        <taxon>Cytophagales</taxon>
        <taxon>Flammeovirgaceae</taxon>
        <taxon>Rapidithrix</taxon>
    </lineage>
</organism>
<dbReference type="RefSeq" id="WP_346822725.1">
    <property type="nucleotide sequence ID" value="NZ_JBDKWZ010000011.1"/>
</dbReference>
<proteinExistence type="predicted"/>
<dbReference type="Pfam" id="PF00534">
    <property type="entry name" value="Glycos_transf_1"/>
    <property type="match status" value="1"/>
</dbReference>
<dbReference type="PANTHER" id="PTHR45947:SF14">
    <property type="entry name" value="SLL1723 PROTEIN"/>
    <property type="match status" value="1"/>
</dbReference>
<dbReference type="Proteomes" id="UP001403385">
    <property type="component" value="Unassembled WGS sequence"/>
</dbReference>
<comment type="caution">
    <text evidence="3">The sequence shown here is derived from an EMBL/GenBank/DDBJ whole genome shotgun (WGS) entry which is preliminary data.</text>
</comment>
<keyword evidence="3" id="KW-0808">Transferase</keyword>
<dbReference type="SUPFAM" id="SSF53756">
    <property type="entry name" value="UDP-Glycosyltransferase/glycogen phosphorylase"/>
    <property type="match status" value="1"/>
</dbReference>
<dbReference type="AlphaFoldDB" id="A0AAW9SAG6"/>
<dbReference type="InterPro" id="IPR001296">
    <property type="entry name" value="Glyco_trans_1"/>
</dbReference>
<name>A0AAW9SAG6_9BACT</name>
<accession>A0AAW9SAG6</accession>
<dbReference type="CDD" id="cd03801">
    <property type="entry name" value="GT4_PimA-like"/>
    <property type="match status" value="1"/>
</dbReference>
<keyword evidence="4" id="KW-1185">Reference proteome</keyword>
<dbReference type="Gene3D" id="3.40.50.2000">
    <property type="entry name" value="Glycogen Phosphorylase B"/>
    <property type="match status" value="2"/>
</dbReference>
<evidence type="ECO:0000313" key="4">
    <source>
        <dbReference type="Proteomes" id="UP001403385"/>
    </source>
</evidence>
<protein>
    <submittedName>
        <fullName evidence="3">Glycosyltransferase family 4 protein</fullName>
        <ecNumber evidence="3">2.4.-.-</ecNumber>
    </submittedName>
</protein>
<evidence type="ECO:0000259" key="2">
    <source>
        <dbReference type="Pfam" id="PF13439"/>
    </source>
</evidence>
<evidence type="ECO:0000259" key="1">
    <source>
        <dbReference type="Pfam" id="PF00534"/>
    </source>
</evidence>
<gene>
    <name evidence="3" type="ORF">AAG747_18620</name>
</gene>
<dbReference type="InterPro" id="IPR050194">
    <property type="entry name" value="Glycosyltransferase_grp1"/>
</dbReference>
<dbReference type="EMBL" id="JBDKWZ010000011">
    <property type="protein sequence ID" value="MEN7549946.1"/>
    <property type="molecule type" value="Genomic_DNA"/>
</dbReference>
<evidence type="ECO:0000313" key="3">
    <source>
        <dbReference type="EMBL" id="MEN7549946.1"/>
    </source>
</evidence>
<dbReference type="GO" id="GO:0016757">
    <property type="term" value="F:glycosyltransferase activity"/>
    <property type="evidence" value="ECO:0007669"/>
    <property type="project" value="UniProtKB-KW"/>
</dbReference>
<dbReference type="PANTHER" id="PTHR45947">
    <property type="entry name" value="SULFOQUINOVOSYL TRANSFERASE SQD2"/>
    <property type="match status" value="1"/>
</dbReference>
<dbReference type="EC" id="2.4.-.-" evidence="3"/>
<feature type="domain" description="Glycosyl transferase family 1" evidence="1">
    <location>
        <begin position="186"/>
        <end position="346"/>
    </location>
</feature>
<keyword evidence="3" id="KW-0328">Glycosyltransferase</keyword>
<dbReference type="Pfam" id="PF13439">
    <property type="entry name" value="Glyco_transf_4"/>
    <property type="match status" value="1"/>
</dbReference>
<reference evidence="3 4" key="1">
    <citation type="submission" date="2024-04" db="EMBL/GenBank/DDBJ databases">
        <title>Novel genus in family Flammeovirgaceae.</title>
        <authorList>
            <person name="Nguyen T.H."/>
            <person name="Vuong T.Q."/>
            <person name="Le H."/>
            <person name="Kim S.-G."/>
        </authorList>
    </citation>
    <scope>NUCLEOTIDE SEQUENCE [LARGE SCALE GENOMIC DNA]</scope>
    <source>
        <strain evidence="3 4">JCM 23209</strain>
    </source>
</reference>